<dbReference type="GO" id="GO:0005634">
    <property type="term" value="C:nucleus"/>
    <property type="evidence" value="ECO:0007669"/>
    <property type="project" value="UniProtKB-SubCell"/>
</dbReference>
<dbReference type="Gene3D" id="3.30.40.10">
    <property type="entry name" value="Zinc/RING finger domain, C3HC4 (zinc finger)"/>
    <property type="match status" value="1"/>
</dbReference>
<comment type="caution">
    <text evidence="8">The sequence shown here is derived from an EMBL/GenBank/DDBJ whole genome shotgun (WGS) entry which is preliminary data.</text>
</comment>
<dbReference type="InterPro" id="IPR051294">
    <property type="entry name" value="HORMA_MeioticProgression"/>
</dbReference>
<dbReference type="AlphaFoldDB" id="A0A8H3FGY9"/>
<feature type="compositionally biased region" description="Basic and acidic residues" evidence="6">
    <location>
        <begin position="385"/>
        <end position="394"/>
    </location>
</feature>
<evidence type="ECO:0000256" key="4">
    <source>
        <dbReference type="ARBA" id="ARBA00023242"/>
    </source>
</evidence>
<accession>A0A8H3FGY9</accession>
<evidence type="ECO:0000256" key="2">
    <source>
        <dbReference type="ARBA" id="ARBA00004286"/>
    </source>
</evidence>
<evidence type="ECO:0000259" key="7">
    <source>
        <dbReference type="PROSITE" id="PS50815"/>
    </source>
</evidence>
<dbReference type="PANTHER" id="PTHR48225:SF7">
    <property type="entry name" value="MEIOSIS-SPECIFIC PROTEIN HOP1"/>
    <property type="match status" value="1"/>
</dbReference>
<keyword evidence="5" id="KW-0469">Meiosis</keyword>
<dbReference type="Proteomes" id="UP000664169">
    <property type="component" value="Unassembled WGS sequence"/>
</dbReference>
<dbReference type="InterPro" id="IPR003511">
    <property type="entry name" value="HORMA_dom"/>
</dbReference>
<dbReference type="SUPFAM" id="SSF56019">
    <property type="entry name" value="The spindle assembly checkpoint protein mad2"/>
    <property type="match status" value="1"/>
</dbReference>
<evidence type="ECO:0000256" key="1">
    <source>
        <dbReference type="ARBA" id="ARBA00004123"/>
    </source>
</evidence>
<dbReference type="GO" id="GO:0005694">
    <property type="term" value="C:chromosome"/>
    <property type="evidence" value="ECO:0007669"/>
    <property type="project" value="UniProtKB-SubCell"/>
</dbReference>
<dbReference type="Pfam" id="PF13516">
    <property type="entry name" value="LRR_6"/>
    <property type="match status" value="2"/>
</dbReference>
<dbReference type="OrthoDB" id="9876299at2759"/>
<feature type="domain" description="HORMA" evidence="7">
    <location>
        <begin position="581"/>
        <end position="820"/>
    </location>
</feature>
<protein>
    <recommendedName>
        <fullName evidence="7">HORMA domain-containing protein</fullName>
    </recommendedName>
</protein>
<keyword evidence="9" id="KW-1185">Reference proteome</keyword>
<dbReference type="InterPro" id="IPR013083">
    <property type="entry name" value="Znf_RING/FYVE/PHD"/>
</dbReference>
<dbReference type="Gene3D" id="3.30.900.10">
    <property type="entry name" value="HORMA domain"/>
    <property type="match status" value="1"/>
</dbReference>
<dbReference type="PROSITE" id="PS50815">
    <property type="entry name" value="HORMA"/>
    <property type="match status" value="1"/>
</dbReference>
<evidence type="ECO:0000313" key="8">
    <source>
        <dbReference type="EMBL" id="CAF9924288.1"/>
    </source>
</evidence>
<feature type="compositionally biased region" description="Polar residues" evidence="6">
    <location>
        <begin position="909"/>
        <end position="921"/>
    </location>
</feature>
<evidence type="ECO:0000256" key="6">
    <source>
        <dbReference type="SAM" id="MobiDB-lite"/>
    </source>
</evidence>
<dbReference type="SUPFAM" id="SSF57903">
    <property type="entry name" value="FYVE/PHD zinc finger"/>
    <property type="match status" value="1"/>
</dbReference>
<dbReference type="Gene3D" id="3.80.10.10">
    <property type="entry name" value="Ribonuclease Inhibitor"/>
    <property type="match status" value="1"/>
</dbReference>
<evidence type="ECO:0000313" key="9">
    <source>
        <dbReference type="Proteomes" id="UP000664169"/>
    </source>
</evidence>
<gene>
    <name evidence="8" type="ORF">GOMPHAMPRED_003582</name>
</gene>
<keyword evidence="3" id="KW-0158">Chromosome</keyword>
<name>A0A8H3FGY9_9LECA</name>
<evidence type="ECO:0000256" key="5">
    <source>
        <dbReference type="ARBA" id="ARBA00023254"/>
    </source>
</evidence>
<dbReference type="PANTHER" id="PTHR48225">
    <property type="entry name" value="HORMA DOMAIN-CONTAINING PROTEIN 1"/>
    <property type="match status" value="1"/>
</dbReference>
<evidence type="ECO:0000256" key="3">
    <source>
        <dbReference type="ARBA" id="ARBA00022454"/>
    </source>
</evidence>
<feature type="region of interest" description="Disordered" evidence="6">
    <location>
        <begin position="909"/>
        <end position="930"/>
    </location>
</feature>
<dbReference type="InterPro" id="IPR036570">
    <property type="entry name" value="HORMA_dom_sf"/>
</dbReference>
<dbReference type="EMBL" id="CAJPDQ010000021">
    <property type="protein sequence ID" value="CAF9924288.1"/>
    <property type="molecule type" value="Genomic_DNA"/>
</dbReference>
<feature type="region of interest" description="Disordered" evidence="6">
    <location>
        <begin position="1143"/>
        <end position="1182"/>
    </location>
</feature>
<dbReference type="InterPro" id="IPR001611">
    <property type="entry name" value="Leu-rich_rpt"/>
</dbReference>
<dbReference type="InterPro" id="IPR032675">
    <property type="entry name" value="LRR_dom_sf"/>
</dbReference>
<keyword evidence="4" id="KW-0539">Nucleus</keyword>
<organism evidence="8 9">
    <name type="scientific">Gomphillus americanus</name>
    <dbReference type="NCBI Taxonomy" id="1940652"/>
    <lineage>
        <taxon>Eukaryota</taxon>
        <taxon>Fungi</taxon>
        <taxon>Dikarya</taxon>
        <taxon>Ascomycota</taxon>
        <taxon>Pezizomycotina</taxon>
        <taxon>Lecanoromycetes</taxon>
        <taxon>OSLEUM clade</taxon>
        <taxon>Ostropomycetidae</taxon>
        <taxon>Ostropales</taxon>
        <taxon>Graphidaceae</taxon>
        <taxon>Gomphilloideae</taxon>
        <taxon>Gomphillus</taxon>
    </lineage>
</organism>
<comment type="subcellular location">
    <subcellularLocation>
        <location evidence="2">Chromosome</location>
    </subcellularLocation>
    <subcellularLocation>
        <location evidence="1">Nucleus</location>
    </subcellularLocation>
</comment>
<proteinExistence type="predicted"/>
<sequence>MGKLTYVNRKSKGGKLAQVVSRDITKRIPPNLSHKAALRDPTIDLDISGKLMGDDDLEKISQELVKAIDSRSPDRVLILEEVSLKGNNFGPKGVAAFASVIRASSSEIRSLDLSDNIIEITNSQDALAWETFLRSFGQCTALHRLDLSGNKLGRKGFELLLKVYAFEDGLVEYGETNKAQLGGLRYIPYICLSGTGPDDICAMYLSYIIESHGFIEQLLPVLPQPKPGSQTHYLEAYDEIEGCNGIMWKPNPALHDLGTKVLEAAEALRKSRDNLQDGDPIDAQLFESMNEVVLSDLQKSSPEARTRGDSLLSLDDSFHLGSSDVTCELMRARSRIMLDALKIGGQCQNDLWMGAFKILHYTRAILFGFSLGAVPPTKAGRRPARNIENKERSRAFPPLPPKSAFLGASKSRHRAGETGLPSRFVLSRGNPNIFNPSKILLDRDGVDNIVCKPFHVSGRSKTQRTRDIVQYLTPETMEQHSRPYHSDLPCGLSKEAWIKIIMYASDSEGILSENQKATAIGWAASKESIVELRCVIGKHVSQQMYKALEEQVEASIPSKSKESAATTVKIKQAIPQPTSRQQSLEFVQVLILVAVSSIMDLRNLLPFDSFEDRDMHTIRKDVRAAIFDDSGNMSSLAEQSSPTRRARTTKRFKIVNRGASTATEKLYTWLDGIFHGISQEYIDSLQMSVIAEKHKPEHVLESYLFSIQYHTTYQGGEDIGVALSSSSNTKPVTITKARSSIYGVMKHLCQLLRTLPDLPENRYLTFNLFFTKKCPFNFDLTGFKASNHTTMFVPDSTDWKIQVSTVGSTKLGSHNVEIKVAYLTTSNSAIQEDSSTYQFPSNLTFDKLLSRTTFEPVSEGNVLLPRKNLFGTRSRASTPSTVSVRSDVSLVCVSQSSQAEESHIELSGVQVQSTNSSSENQPKGAPSSASIRDRLLAMVRSQSVNSRLTQTQEVSVHEIDAEMPTWMLVSAKDDELYNKREQFLAQPGFMSSNARIQCECGVSIKEGGMISCDCCDTWQHKHCYALDRVPKDLLGNAHVCYDCLLSSADVKLLTNLQDAARLRRTCWMIRVDGLSIPKEKLIKKLGYQEKDTLVFLEALSCAGLVMISGDIVTLDSKAADVNFDNRDFLHPLSHISHLFENVSNGGIDNTPPRGQKRGVDDDQVTQSSDSQELDTMIPGKKRKVLSLPSTPRRNLFPFYSSMEAQSPMNGGGDI</sequence>
<dbReference type="GO" id="GO:0051321">
    <property type="term" value="P:meiotic cell cycle"/>
    <property type="evidence" value="ECO:0007669"/>
    <property type="project" value="UniProtKB-KW"/>
</dbReference>
<dbReference type="SUPFAM" id="SSF52047">
    <property type="entry name" value="RNI-like"/>
    <property type="match status" value="1"/>
</dbReference>
<dbReference type="InterPro" id="IPR011011">
    <property type="entry name" value="Znf_FYVE_PHD"/>
</dbReference>
<feature type="region of interest" description="Disordered" evidence="6">
    <location>
        <begin position="378"/>
        <end position="416"/>
    </location>
</feature>
<reference evidence="8" key="1">
    <citation type="submission" date="2021-03" db="EMBL/GenBank/DDBJ databases">
        <authorList>
            <person name="Tagirdzhanova G."/>
        </authorList>
    </citation>
    <scope>NUCLEOTIDE SEQUENCE</scope>
</reference>
<dbReference type="Pfam" id="PF02301">
    <property type="entry name" value="HORMA"/>
    <property type="match status" value="1"/>
</dbReference>